<dbReference type="InterPro" id="IPR027417">
    <property type="entry name" value="P-loop_NTPase"/>
</dbReference>
<dbReference type="InterPro" id="IPR003439">
    <property type="entry name" value="ABC_transporter-like_ATP-bd"/>
</dbReference>
<dbReference type="PROSITE" id="PS00211">
    <property type="entry name" value="ABC_TRANSPORTER_1"/>
    <property type="match status" value="1"/>
</dbReference>
<dbReference type="InterPro" id="IPR003593">
    <property type="entry name" value="AAA+_ATPase"/>
</dbReference>
<reference evidence="6 7" key="1">
    <citation type="submission" date="2024-02" db="EMBL/GenBank/DDBJ databases">
        <title>Seven novel Bacillus-like species.</title>
        <authorList>
            <person name="Liu G."/>
        </authorList>
    </citation>
    <scope>NUCLEOTIDE SEQUENCE [LARGE SCALE GENOMIC DNA]</scope>
    <source>
        <strain evidence="6 7">FJAT-52054</strain>
    </source>
</reference>
<evidence type="ECO:0000313" key="7">
    <source>
        <dbReference type="Proteomes" id="UP001377337"/>
    </source>
</evidence>
<dbReference type="PROSITE" id="PS50893">
    <property type="entry name" value="ABC_TRANSPORTER_2"/>
    <property type="match status" value="1"/>
</dbReference>
<evidence type="ECO:0000259" key="5">
    <source>
        <dbReference type="PROSITE" id="PS50893"/>
    </source>
</evidence>
<dbReference type="PANTHER" id="PTHR43776:SF7">
    <property type="entry name" value="D,D-DIPEPTIDE TRANSPORT ATP-BINDING PROTEIN DDPF-RELATED"/>
    <property type="match status" value="1"/>
</dbReference>
<dbReference type="SMART" id="SM00382">
    <property type="entry name" value="AAA"/>
    <property type="match status" value="1"/>
</dbReference>
<keyword evidence="7" id="KW-1185">Reference proteome</keyword>
<protein>
    <submittedName>
        <fullName evidence="6">Dipeptide/oligopeptide/nickel ABC transporter ATP-binding protein</fullName>
    </submittedName>
</protein>
<dbReference type="Pfam" id="PF00005">
    <property type="entry name" value="ABC_tran"/>
    <property type="match status" value="1"/>
</dbReference>
<gene>
    <name evidence="6" type="ORF">WCV65_15765</name>
</gene>
<dbReference type="CDD" id="cd03257">
    <property type="entry name" value="ABC_NikE_OppD_transporters"/>
    <property type="match status" value="1"/>
</dbReference>
<evidence type="ECO:0000256" key="1">
    <source>
        <dbReference type="ARBA" id="ARBA00005417"/>
    </source>
</evidence>
<dbReference type="SUPFAM" id="SSF52540">
    <property type="entry name" value="P-loop containing nucleoside triphosphate hydrolases"/>
    <property type="match status" value="1"/>
</dbReference>
<dbReference type="EMBL" id="CP147407">
    <property type="protein sequence ID" value="WXB96003.1"/>
    <property type="molecule type" value="Genomic_DNA"/>
</dbReference>
<dbReference type="InterPro" id="IPR050319">
    <property type="entry name" value="ABC_transp_ATP-bind"/>
</dbReference>
<sequence length="256" mass="28584">MEILAARKISKQYNPLQKAVDGISLTVRKGECVGIVGESGSGKSTLAKCLLGLEKPEQGEIWIGENRLNSLNRKTVRAVRKDIQAVFQNPAASLNPKLKIMDSLMEPLDIQERNPFSLVPRRREGRERTAAELLNIVGISSSYLHRYPHELSGGQKQRVSIARAISIRPSLIILDEPTASLDVSIQAKILNLLKDLQESLGISYLFISHDLAAVNFMGSRTLVMKDGRIVDQFHREDLFAESRHPYTKALVNVFED</sequence>
<evidence type="ECO:0000256" key="2">
    <source>
        <dbReference type="ARBA" id="ARBA00022448"/>
    </source>
</evidence>
<keyword evidence="2" id="KW-0813">Transport</keyword>
<keyword evidence="3" id="KW-0547">Nucleotide-binding</keyword>
<proteinExistence type="inferred from homology"/>
<dbReference type="Proteomes" id="UP001377337">
    <property type="component" value="Chromosome"/>
</dbReference>
<dbReference type="InterPro" id="IPR017871">
    <property type="entry name" value="ABC_transporter-like_CS"/>
</dbReference>
<feature type="domain" description="ABC transporter" evidence="5">
    <location>
        <begin position="4"/>
        <end position="251"/>
    </location>
</feature>
<comment type="similarity">
    <text evidence="1">Belongs to the ABC transporter superfamily.</text>
</comment>
<keyword evidence="4 6" id="KW-0067">ATP-binding</keyword>
<evidence type="ECO:0000313" key="6">
    <source>
        <dbReference type="EMBL" id="WXB96003.1"/>
    </source>
</evidence>
<organism evidence="6 7">
    <name type="scientific">Metabacillus sediminis</name>
    <dbReference type="NCBI Taxonomy" id="3117746"/>
    <lineage>
        <taxon>Bacteria</taxon>
        <taxon>Bacillati</taxon>
        <taxon>Bacillota</taxon>
        <taxon>Bacilli</taxon>
        <taxon>Bacillales</taxon>
        <taxon>Bacillaceae</taxon>
        <taxon>Metabacillus</taxon>
    </lineage>
</organism>
<dbReference type="Gene3D" id="3.40.50.300">
    <property type="entry name" value="P-loop containing nucleotide triphosphate hydrolases"/>
    <property type="match status" value="1"/>
</dbReference>
<evidence type="ECO:0000256" key="4">
    <source>
        <dbReference type="ARBA" id="ARBA00022840"/>
    </source>
</evidence>
<accession>A0ABZ2NE32</accession>
<dbReference type="RefSeq" id="WP_338777753.1">
    <property type="nucleotide sequence ID" value="NZ_CP147407.1"/>
</dbReference>
<evidence type="ECO:0000256" key="3">
    <source>
        <dbReference type="ARBA" id="ARBA00022741"/>
    </source>
</evidence>
<dbReference type="PANTHER" id="PTHR43776">
    <property type="entry name" value="TRANSPORT ATP-BINDING PROTEIN"/>
    <property type="match status" value="1"/>
</dbReference>
<dbReference type="GO" id="GO:0005524">
    <property type="term" value="F:ATP binding"/>
    <property type="evidence" value="ECO:0007669"/>
    <property type="project" value="UniProtKB-KW"/>
</dbReference>
<name>A0ABZ2NE32_9BACI</name>